<evidence type="ECO:0000313" key="2">
    <source>
        <dbReference type="Proteomes" id="UP000823388"/>
    </source>
</evidence>
<dbReference type="AlphaFoldDB" id="A0A8T0UA92"/>
<dbReference type="EMBL" id="CM029042">
    <property type="protein sequence ID" value="KAG2621001.1"/>
    <property type="molecule type" value="Genomic_DNA"/>
</dbReference>
<reference evidence="1" key="1">
    <citation type="submission" date="2020-05" db="EMBL/GenBank/DDBJ databases">
        <title>WGS assembly of Panicum virgatum.</title>
        <authorList>
            <person name="Lovell J.T."/>
            <person name="Jenkins J."/>
            <person name="Shu S."/>
            <person name="Juenger T.E."/>
            <person name="Schmutz J."/>
        </authorList>
    </citation>
    <scope>NUCLEOTIDE SEQUENCE</scope>
    <source>
        <strain evidence="1">AP13</strain>
    </source>
</reference>
<gene>
    <name evidence="1" type="ORF">PVAP13_3NG228252</name>
</gene>
<organism evidence="1 2">
    <name type="scientific">Panicum virgatum</name>
    <name type="common">Blackwell switchgrass</name>
    <dbReference type="NCBI Taxonomy" id="38727"/>
    <lineage>
        <taxon>Eukaryota</taxon>
        <taxon>Viridiplantae</taxon>
        <taxon>Streptophyta</taxon>
        <taxon>Embryophyta</taxon>
        <taxon>Tracheophyta</taxon>
        <taxon>Spermatophyta</taxon>
        <taxon>Magnoliopsida</taxon>
        <taxon>Liliopsida</taxon>
        <taxon>Poales</taxon>
        <taxon>Poaceae</taxon>
        <taxon>PACMAD clade</taxon>
        <taxon>Panicoideae</taxon>
        <taxon>Panicodae</taxon>
        <taxon>Paniceae</taxon>
        <taxon>Panicinae</taxon>
        <taxon>Panicum</taxon>
        <taxon>Panicum sect. Hiantes</taxon>
    </lineage>
</organism>
<accession>A0A8T0UA92</accession>
<name>A0A8T0UA92_PANVG</name>
<evidence type="ECO:0000313" key="1">
    <source>
        <dbReference type="EMBL" id="KAG2621001.1"/>
    </source>
</evidence>
<sequence>MVLLYVLMYKCHHLSLTCEICKLFIFSPNQIKN</sequence>
<protein>
    <submittedName>
        <fullName evidence="1">Uncharacterized protein</fullName>
    </submittedName>
</protein>
<proteinExistence type="predicted"/>
<comment type="caution">
    <text evidence="1">The sequence shown here is derived from an EMBL/GenBank/DDBJ whole genome shotgun (WGS) entry which is preliminary data.</text>
</comment>
<dbReference type="Proteomes" id="UP000823388">
    <property type="component" value="Chromosome 3N"/>
</dbReference>
<keyword evidence="2" id="KW-1185">Reference proteome</keyword>